<organism evidence="1 2">
    <name type="scientific">Corchorus capsularis</name>
    <name type="common">Jute</name>
    <dbReference type="NCBI Taxonomy" id="210143"/>
    <lineage>
        <taxon>Eukaryota</taxon>
        <taxon>Viridiplantae</taxon>
        <taxon>Streptophyta</taxon>
        <taxon>Embryophyta</taxon>
        <taxon>Tracheophyta</taxon>
        <taxon>Spermatophyta</taxon>
        <taxon>Magnoliopsida</taxon>
        <taxon>eudicotyledons</taxon>
        <taxon>Gunneridae</taxon>
        <taxon>Pentapetalae</taxon>
        <taxon>rosids</taxon>
        <taxon>malvids</taxon>
        <taxon>Malvales</taxon>
        <taxon>Malvaceae</taxon>
        <taxon>Grewioideae</taxon>
        <taxon>Apeibeae</taxon>
        <taxon>Corchorus</taxon>
    </lineage>
</organism>
<gene>
    <name evidence="1" type="ORF">CCACVL1_19569</name>
</gene>
<dbReference type="Proteomes" id="UP000188268">
    <property type="component" value="Unassembled WGS sequence"/>
</dbReference>
<name>A0A1R3HG25_COCAP</name>
<evidence type="ECO:0000313" key="2">
    <source>
        <dbReference type="Proteomes" id="UP000188268"/>
    </source>
</evidence>
<evidence type="ECO:0000313" key="1">
    <source>
        <dbReference type="EMBL" id="OMO69290.1"/>
    </source>
</evidence>
<accession>A0A1R3HG25</accession>
<reference evidence="1 2" key="1">
    <citation type="submission" date="2013-09" db="EMBL/GenBank/DDBJ databases">
        <title>Corchorus capsularis genome sequencing.</title>
        <authorList>
            <person name="Alam M."/>
            <person name="Haque M.S."/>
            <person name="Islam M.S."/>
            <person name="Emdad E.M."/>
            <person name="Islam M.M."/>
            <person name="Ahmed B."/>
            <person name="Halim A."/>
            <person name="Hossen Q.M.M."/>
            <person name="Hossain M.Z."/>
            <person name="Ahmed R."/>
            <person name="Khan M.M."/>
            <person name="Islam R."/>
            <person name="Rashid M.M."/>
            <person name="Khan S.A."/>
            <person name="Rahman M.S."/>
            <person name="Alam M."/>
        </authorList>
    </citation>
    <scope>NUCLEOTIDE SEQUENCE [LARGE SCALE GENOMIC DNA]</scope>
    <source>
        <strain evidence="2">cv. CVL-1</strain>
        <tissue evidence="1">Whole seedling</tissue>
    </source>
</reference>
<proteinExistence type="predicted"/>
<protein>
    <submittedName>
        <fullName evidence="1">Uncharacterized protein</fullName>
    </submittedName>
</protein>
<sequence length="42" mass="4837">MVCKPSRNFGMMKTSTWIAHNPFPETKSLAIRIARTRLLFQG</sequence>
<keyword evidence="2" id="KW-1185">Reference proteome</keyword>
<comment type="caution">
    <text evidence="1">The sequence shown here is derived from an EMBL/GenBank/DDBJ whole genome shotgun (WGS) entry which is preliminary data.</text>
</comment>
<feature type="non-terminal residue" evidence="1">
    <location>
        <position position="42"/>
    </location>
</feature>
<dbReference type="AlphaFoldDB" id="A0A1R3HG25"/>
<dbReference type="Gramene" id="OMO69290">
    <property type="protein sequence ID" value="OMO69290"/>
    <property type="gene ID" value="CCACVL1_19569"/>
</dbReference>
<dbReference type="EMBL" id="AWWV01012056">
    <property type="protein sequence ID" value="OMO69290.1"/>
    <property type="molecule type" value="Genomic_DNA"/>
</dbReference>